<evidence type="ECO:0000256" key="1">
    <source>
        <dbReference type="SAM" id="Phobius"/>
    </source>
</evidence>
<keyword evidence="1" id="KW-1133">Transmembrane helix</keyword>
<dbReference type="InterPro" id="IPR012902">
    <property type="entry name" value="N_methyl_site"/>
</dbReference>
<dbReference type="OrthoDB" id="6264630at2"/>
<keyword evidence="1" id="KW-0812">Transmembrane</keyword>
<keyword evidence="1" id="KW-0472">Membrane</keyword>
<accession>B0TUT5</accession>
<dbReference type="InterPro" id="IPR045584">
    <property type="entry name" value="Pilin-like"/>
</dbReference>
<dbReference type="SUPFAM" id="SSF54523">
    <property type="entry name" value="Pili subunits"/>
    <property type="match status" value="1"/>
</dbReference>
<dbReference type="Proteomes" id="UP000001317">
    <property type="component" value="Chromosome"/>
</dbReference>
<evidence type="ECO:0000313" key="3">
    <source>
        <dbReference type="Proteomes" id="UP000001317"/>
    </source>
</evidence>
<dbReference type="EMBL" id="CP000931">
    <property type="protein sequence ID" value="ABZ76813.1"/>
    <property type="molecule type" value="Genomic_DNA"/>
</dbReference>
<dbReference type="RefSeq" id="WP_012277342.1">
    <property type="nucleotide sequence ID" value="NC_010334.1"/>
</dbReference>
<sequence>MLLTRKHIFPKKSSGFTLIELVVVIVILGIIAVVAASKFVNFNRDAQVAQLDNLATDLSGQNQLVYSKSAIDNIEQLKGCTYQCGGHENWDVLVGEYFVDVSGTRLYVSLGYPLPPLSSSDVVNQNYRSAFGLPESEFVFTSVPRHVSATAIVPIKWQDKLTDINTGKFECHVEYSSPTAIRDYSVRVYDKDC</sequence>
<dbReference type="eggNOG" id="COG2165">
    <property type="taxonomic scope" value="Bacteria"/>
</dbReference>
<dbReference type="Pfam" id="PF07963">
    <property type="entry name" value="N_methyl"/>
    <property type="match status" value="1"/>
</dbReference>
<proteinExistence type="predicted"/>
<dbReference type="HOGENOM" id="CLU_098637_3_0_6"/>
<feature type="transmembrane region" description="Helical" evidence="1">
    <location>
        <begin position="21"/>
        <end position="40"/>
    </location>
</feature>
<gene>
    <name evidence="2" type="ordered locus">Shal_2254</name>
</gene>
<name>B0TUT5_SHEHH</name>
<dbReference type="NCBIfam" id="TIGR02532">
    <property type="entry name" value="IV_pilin_GFxxxE"/>
    <property type="match status" value="1"/>
</dbReference>
<keyword evidence="3" id="KW-1185">Reference proteome</keyword>
<dbReference type="Gene3D" id="3.30.700.10">
    <property type="entry name" value="Glycoprotein, Type 4 Pilin"/>
    <property type="match status" value="1"/>
</dbReference>
<dbReference type="STRING" id="458817.Shal_2254"/>
<protein>
    <recommendedName>
        <fullName evidence="4">Methylation site containing protein</fullName>
    </recommendedName>
</protein>
<dbReference type="AlphaFoldDB" id="B0TUT5"/>
<evidence type="ECO:0008006" key="4">
    <source>
        <dbReference type="Google" id="ProtNLM"/>
    </source>
</evidence>
<evidence type="ECO:0000313" key="2">
    <source>
        <dbReference type="EMBL" id="ABZ76813.1"/>
    </source>
</evidence>
<reference evidence="2" key="1">
    <citation type="submission" date="2008-01" db="EMBL/GenBank/DDBJ databases">
        <title>Complete sequence of Shewanella halifaxensis HAW-EB4.</title>
        <authorList>
            <consortium name="US DOE Joint Genome Institute"/>
            <person name="Copeland A."/>
            <person name="Lucas S."/>
            <person name="Lapidus A."/>
            <person name="Glavina del Rio T."/>
            <person name="Dalin E."/>
            <person name="Tice H."/>
            <person name="Bruce D."/>
            <person name="Goodwin L."/>
            <person name="Pitluck S."/>
            <person name="Sims D."/>
            <person name="Brettin T."/>
            <person name="Detter J.C."/>
            <person name="Han C."/>
            <person name="Kuske C.R."/>
            <person name="Schmutz J."/>
            <person name="Larimer F."/>
            <person name="Land M."/>
            <person name="Hauser L."/>
            <person name="Kyrpides N."/>
            <person name="Kim E."/>
            <person name="Zhao J.-S."/>
            <person name="Richardson P."/>
        </authorList>
    </citation>
    <scope>NUCLEOTIDE SEQUENCE [LARGE SCALE GENOMIC DNA]</scope>
    <source>
        <strain evidence="2">HAW-EB4</strain>
    </source>
</reference>
<dbReference type="KEGG" id="shl:Shal_2254"/>
<organism evidence="2 3">
    <name type="scientific">Shewanella halifaxensis (strain HAW-EB4)</name>
    <dbReference type="NCBI Taxonomy" id="458817"/>
    <lineage>
        <taxon>Bacteria</taxon>
        <taxon>Pseudomonadati</taxon>
        <taxon>Pseudomonadota</taxon>
        <taxon>Gammaproteobacteria</taxon>
        <taxon>Alteromonadales</taxon>
        <taxon>Shewanellaceae</taxon>
        <taxon>Shewanella</taxon>
    </lineage>
</organism>
<dbReference type="PROSITE" id="PS00409">
    <property type="entry name" value="PROKAR_NTER_METHYL"/>
    <property type="match status" value="1"/>
</dbReference>